<feature type="signal peptide" evidence="8">
    <location>
        <begin position="1"/>
        <end position="20"/>
    </location>
</feature>
<dbReference type="InterPro" id="IPR042089">
    <property type="entry name" value="Peptidase_M13_dom_2"/>
</dbReference>
<evidence type="ECO:0000259" key="10">
    <source>
        <dbReference type="Pfam" id="PF05649"/>
    </source>
</evidence>
<dbReference type="SUPFAM" id="SSF55486">
    <property type="entry name" value="Metalloproteases ('zincins'), catalytic domain"/>
    <property type="match status" value="1"/>
</dbReference>
<keyword evidence="7" id="KW-0482">Metalloprotease</keyword>
<dbReference type="InterPro" id="IPR008753">
    <property type="entry name" value="Peptidase_M13_N"/>
</dbReference>
<evidence type="ECO:0000313" key="11">
    <source>
        <dbReference type="EMBL" id="QDV28011.1"/>
    </source>
</evidence>
<comment type="similarity">
    <text evidence="2">Belongs to the peptidase M13 family.</text>
</comment>
<feature type="chain" id="PRO_5022077433" evidence="8">
    <location>
        <begin position="21"/>
        <end position="676"/>
    </location>
</feature>
<dbReference type="GO" id="GO:0016485">
    <property type="term" value="P:protein processing"/>
    <property type="evidence" value="ECO:0007669"/>
    <property type="project" value="TreeGrafter"/>
</dbReference>
<dbReference type="AlphaFoldDB" id="A0A518GHD7"/>
<evidence type="ECO:0000256" key="5">
    <source>
        <dbReference type="ARBA" id="ARBA00022801"/>
    </source>
</evidence>
<dbReference type="KEGG" id="ahel:Q31a_64040"/>
<dbReference type="GO" id="GO:0004222">
    <property type="term" value="F:metalloendopeptidase activity"/>
    <property type="evidence" value="ECO:0007669"/>
    <property type="project" value="InterPro"/>
</dbReference>
<evidence type="ECO:0000256" key="1">
    <source>
        <dbReference type="ARBA" id="ARBA00001947"/>
    </source>
</evidence>
<dbReference type="EC" id="3.4.24.-" evidence="11"/>
<comment type="cofactor">
    <cofactor evidence="1">
        <name>Zn(2+)</name>
        <dbReference type="ChEBI" id="CHEBI:29105"/>
    </cofactor>
</comment>
<dbReference type="RefSeq" id="WP_145086282.1">
    <property type="nucleotide sequence ID" value="NZ_CP036298.1"/>
</dbReference>
<dbReference type="Proteomes" id="UP000318017">
    <property type="component" value="Chromosome"/>
</dbReference>
<dbReference type="Pfam" id="PF01431">
    <property type="entry name" value="Peptidase_M13"/>
    <property type="match status" value="1"/>
</dbReference>
<feature type="domain" description="Peptidase M13 N-terminal" evidence="10">
    <location>
        <begin position="44"/>
        <end position="420"/>
    </location>
</feature>
<gene>
    <name evidence="11" type="primary">pepO</name>
    <name evidence="11" type="ORF">Q31a_64040</name>
</gene>
<feature type="domain" description="Peptidase M13 C-terminal" evidence="9">
    <location>
        <begin position="472"/>
        <end position="673"/>
    </location>
</feature>
<evidence type="ECO:0000256" key="2">
    <source>
        <dbReference type="ARBA" id="ARBA00007357"/>
    </source>
</evidence>
<reference evidence="11 12" key="1">
    <citation type="submission" date="2019-02" db="EMBL/GenBank/DDBJ databases">
        <title>Deep-cultivation of Planctomycetes and their phenomic and genomic characterization uncovers novel biology.</title>
        <authorList>
            <person name="Wiegand S."/>
            <person name="Jogler M."/>
            <person name="Boedeker C."/>
            <person name="Pinto D."/>
            <person name="Vollmers J."/>
            <person name="Rivas-Marin E."/>
            <person name="Kohn T."/>
            <person name="Peeters S.H."/>
            <person name="Heuer A."/>
            <person name="Rast P."/>
            <person name="Oberbeckmann S."/>
            <person name="Bunk B."/>
            <person name="Jeske O."/>
            <person name="Meyerdierks A."/>
            <person name="Storesund J.E."/>
            <person name="Kallscheuer N."/>
            <person name="Luecker S."/>
            <person name="Lage O.M."/>
            <person name="Pohl T."/>
            <person name="Merkel B.J."/>
            <person name="Hornburger P."/>
            <person name="Mueller R.-W."/>
            <person name="Bruemmer F."/>
            <person name="Labrenz M."/>
            <person name="Spormann A.M."/>
            <person name="Op den Camp H."/>
            <person name="Overmann J."/>
            <person name="Amann R."/>
            <person name="Jetten M.S.M."/>
            <person name="Mascher T."/>
            <person name="Medema M.H."/>
            <person name="Devos D.P."/>
            <person name="Kaster A.-K."/>
            <person name="Ovreas L."/>
            <person name="Rohde M."/>
            <person name="Galperin M.Y."/>
            <person name="Jogler C."/>
        </authorList>
    </citation>
    <scope>NUCLEOTIDE SEQUENCE [LARGE SCALE GENOMIC DNA]</scope>
    <source>
        <strain evidence="11 12">Q31a</strain>
    </source>
</reference>
<keyword evidence="5 11" id="KW-0378">Hydrolase</keyword>
<proteinExistence type="inferred from homology"/>
<keyword evidence="3" id="KW-0645">Protease</keyword>
<dbReference type="PROSITE" id="PS51885">
    <property type="entry name" value="NEPRILYSIN"/>
    <property type="match status" value="1"/>
</dbReference>
<keyword evidence="8" id="KW-0732">Signal</keyword>
<sequence precursor="true">MRVSLAALLLSGAVCVSSPAVEPAPTKQVSGIELQHFSSSVSAGDDFYEYVNEGWLKNTEIPPDQSNYGSFSVLDDGVKAAIRTIIEEAAKQDAPAGSDAQKVGDFFKSYTNIERRDELGTAPVQPLLDEVAAVSDSEGLGKLAASLFRKGIAGPFACYISPDAKQSDQYTVYLTQTGTTLPDRDYYLEDKPQYKQALEDFEVYISDMLTAFGHAEPQEAAKRIVALEKELATIFWDRVENRDPIKTYNSFTPEELASALSNFAIPTFLRDSGLEKQAAFVVRQPSYVEGLNTLLAETPLATWKDYYTFRVIDATAMDLNQSLETRHFQFHDTALSGVEEQKPLWRRGVEACNGILGEMVGKLYVDKHFPPAAKVRMDELVKNLKKAFGKRIDALDWMSPVTKQAAHEKLSKFTTKIGYPDKWKDYSKLVIRSDDLVGNYMRAAEVEYERELNKLGGPIDRNEWFMTPQTINAYYNPTMNEIVFPAAILQPPFFNLEADDAVNYGGIGGVIGHEISHGFDDKGSQYDGDGNLRKWWSEKDRSEFEYRAGQLVDQYNEYKPFDDMHVNGEFTLGENIGDLGGMAVSYEAYRISLDGKEAPVMDELTGDQRFFLGWAQIWRRLYREPELRKRLVQDPHSPSQYRCNGIVSNMDAFYEAFGIKPGDKMYIAPENRVRIW</sequence>
<dbReference type="EMBL" id="CP036298">
    <property type="protein sequence ID" value="QDV28011.1"/>
    <property type="molecule type" value="Genomic_DNA"/>
</dbReference>
<dbReference type="PANTHER" id="PTHR11733">
    <property type="entry name" value="ZINC METALLOPROTEASE FAMILY M13 NEPRILYSIN-RELATED"/>
    <property type="match status" value="1"/>
</dbReference>
<dbReference type="InterPro" id="IPR000718">
    <property type="entry name" value="Peptidase_M13"/>
</dbReference>
<evidence type="ECO:0000259" key="9">
    <source>
        <dbReference type="Pfam" id="PF01431"/>
    </source>
</evidence>
<evidence type="ECO:0000256" key="7">
    <source>
        <dbReference type="ARBA" id="ARBA00023049"/>
    </source>
</evidence>
<dbReference type="GO" id="GO:0005886">
    <property type="term" value="C:plasma membrane"/>
    <property type="evidence" value="ECO:0007669"/>
    <property type="project" value="TreeGrafter"/>
</dbReference>
<protein>
    <submittedName>
        <fullName evidence="11">Neutral endopeptidase</fullName>
        <ecNumber evidence="11">3.4.24.-</ecNumber>
    </submittedName>
</protein>
<dbReference type="Pfam" id="PF05649">
    <property type="entry name" value="Peptidase_M13_N"/>
    <property type="match status" value="1"/>
</dbReference>
<dbReference type="CDD" id="cd08662">
    <property type="entry name" value="M13"/>
    <property type="match status" value="1"/>
</dbReference>
<dbReference type="Gene3D" id="3.40.390.10">
    <property type="entry name" value="Collagenase (Catalytic Domain)"/>
    <property type="match status" value="1"/>
</dbReference>
<dbReference type="OrthoDB" id="9775677at2"/>
<dbReference type="InterPro" id="IPR018497">
    <property type="entry name" value="Peptidase_M13_C"/>
</dbReference>
<evidence type="ECO:0000256" key="6">
    <source>
        <dbReference type="ARBA" id="ARBA00022833"/>
    </source>
</evidence>
<dbReference type="Gene3D" id="1.10.1380.10">
    <property type="entry name" value="Neutral endopeptidase , domain2"/>
    <property type="match status" value="1"/>
</dbReference>
<name>A0A518GHD7_9BACT</name>
<keyword evidence="12" id="KW-1185">Reference proteome</keyword>
<organism evidence="11 12">
    <name type="scientific">Aureliella helgolandensis</name>
    <dbReference type="NCBI Taxonomy" id="2527968"/>
    <lineage>
        <taxon>Bacteria</taxon>
        <taxon>Pseudomonadati</taxon>
        <taxon>Planctomycetota</taxon>
        <taxon>Planctomycetia</taxon>
        <taxon>Pirellulales</taxon>
        <taxon>Pirellulaceae</taxon>
        <taxon>Aureliella</taxon>
    </lineage>
</organism>
<dbReference type="PRINTS" id="PR00786">
    <property type="entry name" value="NEPRILYSIN"/>
</dbReference>
<evidence type="ECO:0000256" key="8">
    <source>
        <dbReference type="SAM" id="SignalP"/>
    </source>
</evidence>
<dbReference type="InterPro" id="IPR024079">
    <property type="entry name" value="MetalloPept_cat_dom_sf"/>
</dbReference>
<keyword evidence="4" id="KW-0479">Metal-binding</keyword>
<evidence type="ECO:0000313" key="12">
    <source>
        <dbReference type="Proteomes" id="UP000318017"/>
    </source>
</evidence>
<evidence type="ECO:0000256" key="4">
    <source>
        <dbReference type="ARBA" id="ARBA00022723"/>
    </source>
</evidence>
<dbReference type="PANTHER" id="PTHR11733:SF167">
    <property type="entry name" value="FI17812P1-RELATED"/>
    <property type="match status" value="1"/>
</dbReference>
<accession>A0A518GHD7</accession>
<evidence type="ECO:0000256" key="3">
    <source>
        <dbReference type="ARBA" id="ARBA00022670"/>
    </source>
</evidence>
<keyword evidence="6" id="KW-0862">Zinc</keyword>
<dbReference type="GO" id="GO:0046872">
    <property type="term" value="F:metal ion binding"/>
    <property type="evidence" value="ECO:0007669"/>
    <property type="project" value="UniProtKB-KW"/>
</dbReference>